<dbReference type="EMBL" id="KV878684">
    <property type="protein sequence ID" value="OJJ72120.1"/>
    <property type="molecule type" value="Genomic_DNA"/>
</dbReference>
<dbReference type="RefSeq" id="XP_067479368.1">
    <property type="nucleotide sequence ID" value="XM_067627968.1"/>
</dbReference>
<evidence type="ECO:0000313" key="2">
    <source>
        <dbReference type="EMBL" id="OJJ72120.1"/>
    </source>
</evidence>
<proteinExistence type="predicted"/>
<keyword evidence="3" id="KW-1185">Reference proteome</keyword>
<name>A0A1L9UKF5_ASPBC</name>
<accession>A0A1L9UKF5</accession>
<dbReference type="Proteomes" id="UP000184499">
    <property type="component" value="Unassembled WGS sequence"/>
</dbReference>
<evidence type="ECO:0000256" key="1">
    <source>
        <dbReference type="SAM" id="Phobius"/>
    </source>
</evidence>
<feature type="transmembrane region" description="Helical" evidence="1">
    <location>
        <begin position="54"/>
        <end position="73"/>
    </location>
</feature>
<dbReference type="AlphaFoldDB" id="A0A1L9UKF5"/>
<dbReference type="GeneID" id="93580456"/>
<protein>
    <submittedName>
        <fullName evidence="2">Uncharacterized protein</fullName>
    </submittedName>
</protein>
<keyword evidence="1" id="KW-1133">Transmembrane helix</keyword>
<reference evidence="3" key="1">
    <citation type="journal article" date="2017" name="Genome Biol.">
        <title>Comparative genomics reveals high biological diversity and specific adaptations in the industrially and medically important fungal genus Aspergillus.</title>
        <authorList>
            <person name="de Vries R.P."/>
            <person name="Riley R."/>
            <person name="Wiebenga A."/>
            <person name="Aguilar-Osorio G."/>
            <person name="Amillis S."/>
            <person name="Uchima C.A."/>
            <person name="Anderluh G."/>
            <person name="Asadollahi M."/>
            <person name="Askin M."/>
            <person name="Barry K."/>
            <person name="Battaglia E."/>
            <person name="Bayram O."/>
            <person name="Benocci T."/>
            <person name="Braus-Stromeyer S.A."/>
            <person name="Caldana C."/>
            <person name="Canovas D."/>
            <person name="Cerqueira G.C."/>
            <person name="Chen F."/>
            <person name="Chen W."/>
            <person name="Choi C."/>
            <person name="Clum A."/>
            <person name="Dos Santos R.A."/>
            <person name="Damasio A.R."/>
            <person name="Diallinas G."/>
            <person name="Emri T."/>
            <person name="Fekete E."/>
            <person name="Flipphi M."/>
            <person name="Freyberg S."/>
            <person name="Gallo A."/>
            <person name="Gournas C."/>
            <person name="Habgood R."/>
            <person name="Hainaut M."/>
            <person name="Harispe M.L."/>
            <person name="Henrissat B."/>
            <person name="Hilden K.S."/>
            <person name="Hope R."/>
            <person name="Hossain A."/>
            <person name="Karabika E."/>
            <person name="Karaffa L."/>
            <person name="Karanyi Z."/>
            <person name="Krasevec N."/>
            <person name="Kuo A."/>
            <person name="Kusch H."/>
            <person name="LaButti K."/>
            <person name="Lagendijk E.L."/>
            <person name="Lapidus A."/>
            <person name="Levasseur A."/>
            <person name="Lindquist E."/>
            <person name="Lipzen A."/>
            <person name="Logrieco A.F."/>
            <person name="MacCabe A."/>
            <person name="Maekelae M.R."/>
            <person name="Malavazi I."/>
            <person name="Melin P."/>
            <person name="Meyer V."/>
            <person name="Mielnichuk N."/>
            <person name="Miskei M."/>
            <person name="Molnar A.P."/>
            <person name="Mule G."/>
            <person name="Ngan C.Y."/>
            <person name="Orejas M."/>
            <person name="Orosz E."/>
            <person name="Ouedraogo J.P."/>
            <person name="Overkamp K.M."/>
            <person name="Park H.-S."/>
            <person name="Perrone G."/>
            <person name="Piumi F."/>
            <person name="Punt P.J."/>
            <person name="Ram A.F."/>
            <person name="Ramon A."/>
            <person name="Rauscher S."/>
            <person name="Record E."/>
            <person name="Riano-Pachon D.M."/>
            <person name="Robert V."/>
            <person name="Roehrig J."/>
            <person name="Ruller R."/>
            <person name="Salamov A."/>
            <person name="Salih N.S."/>
            <person name="Samson R.A."/>
            <person name="Sandor E."/>
            <person name="Sanguinetti M."/>
            <person name="Schuetze T."/>
            <person name="Sepcic K."/>
            <person name="Shelest E."/>
            <person name="Sherlock G."/>
            <person name="Sophianopoulou V."/>
            <person name="Squina F.M."/>
            <person name="Sun H."/>
            <person name="Susca A."/>
            <person name="Todd R.B."/>
            <person name="Tsang A."/>
            <person name="Unkles S.E."/>
            <person name="van de Wiele N."/>
            <person name="van Rossen-Uffink D."/>
            <person name="Oliveira J.V."/>
            <person name="Vesth T.C."/>
            <person name="Visser J."/>
            <person name="Yu J.-H."/>
            <person name="Zhou M."/>
            <person name="Andersen M.R."/>
            <person name="Archer D.B."/>
            <person name="Baker S.E."/>
            <person name="Benoit I."/>
            <person name="Brakhage A.A."/>
            <person name="Braus G.H."/>
            <person name="Fischer R."/>
            <person name="Frisvad J.C."/>
            <person name="Goldman G.H."/>
            <person name="Houbraken J."/>
            <person name="Oakley B."/>
            <person name="Pocsi I."/>
            <person name="Scazzocchio C."/>
            <person name="Seiboth B."/>
            <person name="vanKuyk P.A."/>
            <person name="Wortman J."/>
            <person name="Dyer P.S."/>
            <person name="Grigoriev I.V."/>
        </authorList>
    </citation>
    <scope>NUCLEOTIDE SEQUENCE [LARGE SCALE GENOMIC DNA]</scope>
    <source>
        <strain evidence="3">CBS 101740 / IMI 381727 / IBT 21946</strain>
    </source>
</reference>
<evidence type="ECO:0000313" key="3">
    <source>
        <dbReference type="Proteomes" id="UP000184499"/>
    </source>
</evidence>
<gene>
    <name evidence="2" type="ORF">ASPBRDRAFT_588561</name>
</gene>
<keyword evidence="1" id="KW-0812">Transmembrane</keyword>
<sequence length="80" mass="9709">MLQGTKWKIRLTNKAVDWWIVEIPLQIEFLFAFIRWNCYCGLENIMANQPVFDFFWGLNGMMECLVVMLMLRLHRYYSPN</sequence>
<keyword evidence="1" id="KW-0472">Membrane</keyword>
<dbReference type="VEuPathDB" id="FungiDB:ASPBRDRAFT_588561"/>
<organism evidence="2 3">
    <name type="scientific">Aspergillus brasiliensis (strain CBS 101740 / IMI 381727 / IBT 21946)</name>
    <dbReference type="NCBI Taxonomy" id="767769"/>
    <lineage>
        <taxon>Eukaryota</taxon>
        <taxon>Fungi</taxon>
        <taxon>Dikarya</taxon>
        <taxon>Ascomycota</taxon>
        <taxon>Pezizomycotina</taxon>
        <taxon>Eurotiomycetes</taxon>
        <taxon>Eurotiomycetidae</taxon>
        <taxon>Eurotiales</taxon>
        <taxon>Aspergillaceae</taxon>
        <taxon>Aspergillus</taxon>
        <taxon>Aspergillus subgen. Circumdati</taxon>
    </lineage>
</organism>